<protein>
    <recommendedName>
        <fullName evidence="3">DDE-1 domain-containing protein</fullName>
    </recommendedName>
</protein>
<evidence type="ECO:0000313" key="2">
    <source>
        <dbReference type="Proteomes" id="UP001159363"/>
    </source>
</evidence>
<reference evidence="1 2" key="1">
    <citation type="submission" date="2023-02" db="EMBL/GenBank/DDBJ databases">
        <title>LHISI_Scaffold_Assembly.</title>
        <authorList>
            <person name="Stuart O.P."/>
            <person name="Cleave R."/>
            <person name="Magrath M.J.L."/>
            <person name="Mikheyev A.S."/>
        </authorList>
    </citation>
    <scope>NUCLEOTIDE SEQUENCE [LARGE SCALE GENOMIC DNA]</scope>
    <source>
        <strain evidence="1">Daus_M_001</strain>
        <tissue evidence="1">Leg muscle</tissue>
    </source>
</reference>
<dbReference type="EMBL" id="JARBHB010000004">
    <property type="protein sequence ID" value="KAJ8885667.1"/>
    <property type="molecule type" value="Genomic_DNA"/>
</dbReference>
<dbReference type="Proteomes" id="UP001159363">
    <property type="component" value="Chromosome X"/>
</dbReference>
<sequence length="243" mass="28138">MELLFLEVQTWVAQNSYHSLVLANQSSHVYTTTRKLHGRLGIFFENFLRMTAKNRKILLFTDQCPARLKDLGHLKNVQEEFLPANPPLSLIKALKQRFKRSLILQLLQRLEASEQNCKLSPIDATSMLAMVWHLCSNTRENYKEVGDETWSQIQDKLAISPTFHEFVSADDILSPREEQNDDKMCSEMLSENVDEENDSAVEESKPFPTFSEAILYLDNYSYILIGILDVLESILKNLYYLQK</sequence>
<gene>
    <name evidence="1" type="ORF">PR048_011865</name>
</gene>
<evidence type="ECO:0008006" key="3">
    <source>
        <dbReference type="Google" id="ProtNLM"/>
    </source>
</evidence>
<evidence type="ECO:0000313" key="1">
    <source>
        <dbReference type="EMBL" id="KAJ8885667.1"/>
    </source>
</evidence>
<proteinExistence type="predicted"/>
<keyword evidence="2" id="KW-1185">Reference proteome</keyword>
<name>A0ABQ9HN40_9NEOP</name>
<accession>A0ABQ9HN40</accession>
<organism evidence="1 2">
    <name type="scientific">Dryococelus australis</name>
    <dbReference type="NCBI Taxonomy" id="614101"/>
    <lineage>
        <taxon>Eukaryota</taxon>
        <taxon>Metazoa</taxon>
        <taxon>Ecdysozoa</taxon>
        <taxon>Arthropoda</taxon>
        <taxon>Hexapoda</taxon>
        <taxon>Insecta</taxon>
        <taxon>Pterygota</taxon>
        <taxon>Neoptera</taxon>
        <taxon>Polyneoptera</taxon>
        <taxon>Phasmatodea</taxon>
        <taxon>Verophasmatodea</taxon>
        <taxon>Anareolatae</taxon>
        <taxon>Phasmatidae</taxon>
        <taxon>Eurycanthinae</taxon>
        <taxon>Dryococelus</taxon>
    </lineage>
</organism>
<comment type="caution">
    <text evidence="1">The sequence shown here is derived from an EMBL/GenBank/DDBJ whole genome shotgun (WGS) entry which is preliminary data.</text>
</comment>